<comment type="caution">
    <text evidence="1">The sequence shown here is derived from an EMBL/GenBank/DDBJ whole genome shotgun (WGS) entry which is preliminary data.</text>
</comment>
<name>A0ACC2BST2_DIPCM</name>
<dbReference type="Proteomes" id="UP001162992">
    <property type="component" value="Chromosome 13"/>
</dbReference>
<accession>A0ACC2BST2</accession>
<sequence>MAPEIASKNVFGSNIFCNSQTELSPEERTLSIGKAHDHGSGNVQRSSRIFDNGSGCLKVDSVVSDMNLASRKAEEAANRRIQASCWLQQMVGPLELPLEPSEEELRVCLQNGLSLCRLINKVHPGAVPKIVENFVPSSPMEGALSAFQYFENVRNFLVAIEDLKLPSFEASDLEQSSLLTGSVAKVVDCVLAIKAFHEWKQNGESAPWKLGVLLRSPGGANMCSPGPFMNGSNNNKPANTAALKSVNQPRKRWAHSEFEYSGEYGIHLPEADPVSVWIREISFKVSNIFQMQNTSNERHALDSHGAKNGQKCTSPQPLLNLVRTVLDNKKPEEIPKVVEFMLRKVMEEFERRTVLQGEQVKELENILENVHKQDEPSLKVQGPNKCLSLKHEGLKVLFDQLQQVKRLKAASESTKQDVLKLQVHWKEQMEKLERHFQKLAASAAGYQKVLEENRQLYNQVQDLKGNIRVYCRIRPFLNGEAGRKGTVDYIGENGQIMIVNPKKQGKDATRSFIFNKVFGTSASQEEVFLDTQPLIRSVLDGYNVCIFAYGQTGSGKTYTMSGPNSSSENLGVNYRALNDLFQISQARRDVFKYHIGVQMIEIYNEQVRDLLTTDGANKKLEIRNNSQQNGLNVPDATMLSVNHTPDVLEVMKMGYKNRTVGSTALNERSSRSHSILTVHVKGTDMSSGSILRGCLHLVDLAGSERVDKSEATGERLKEAQHINKSLSALGDVISALIQKSPHIPYRNSKLTQLLQDALGGQAKTLMFVHINPDLESYGETMSTLKFAERVASVELGAARSNKECGEVRDLKEQITSLKDALAKKDTEIDRLSKLKSMKASSQQLSCNTEKLKTKPQRNSGEEQERSNETNLLDEADIFLGCFAEKFENEEALASPPTWECQAFSLDNQLKQAPSMPKHHLPHLKENSLDWESLSPETSVQVKHYKYKLPRRHEPQNRLILHQEFLDGSSNSSMPGTEPEDGLPKLRVDRRLMKNGFSESCETLALTKQTTGRQAVNSEESAPEHIGSALDVLAGQVTGACEFLQTSDGQKHNYHAVSAHKHHNTENQAVPNTFGREDETDFFESRKHYDTPKIAVSIDQGGKVFQMKNSPSSMKQPFKINKKRSPLQTQKPTNEGRLCHGMQTQSPLRRSLAFGTVVTPGVECFNVRRASLAEKASFQFNEAAFPPKVAALHSNGKKEVCQQLLAVEARISPRSSKRWI</sequence>
<dbReference type="EMBL" id="CM055104">
    <property type="protein sequence ID" value="KAJ7532841.1"/>
    <property type="molecule type" value="Genomic_DNA"/>
</dbReference>
<evidence type="ECO:0000313" key="1">
    <source>
        <dbReference type="EMBL" id="KAJ7532841.1"/>
    </source>
</evidence>
<proteinExistence type="predicted"/>
<protein>
    <submittedName>
        <fullName evidence="1">Uncharacterized protein</fullName>
    </submittedName>
</protein>
<reference evidence="2" key="1">
    <citation type="journal article" date="2024" name="Proc. Natl. Acad. Sci. U.S.A.">
        <title>Extraordinary preservation of gene collinearity over three hundred million years revealed in homosporous lycophytes.</title>
        <authorList>
            <person name="Li C."/>
            <person name="Wickell D."/>
            <person name="Kuo L.Y."/>
            <person name="Chen X."/>
            <person name="Nie B."/>
            <person name="Liao X."/>
            <person name="Peng D."/>
            <person name="Ji J."/>
            <person name="Jenkins J."/>
            <person name="Williams M."/>
            <person name="Shu S."/>
            <person name="Plott C."/>
            <person name="Barry K."/>
            <person name="Rajasekar S."/>
            <person name="Grimwood J."/>
            <person name="Han X."/>
            <person name="Sun S."/>
            <person name="Hou Z."/>
            <person name="He W."/>
            <person name="Dai G."/>
            <person name="Sun C."/>
            <person name="Schmutz J."/>
            <person name="Leebens-Mack J.H."/>
            <person name="Li F.W."/>
            <person name="Wang L."/>
        </authorList>
    </citation>
    <scope>NUCLEOTIDE SEQUENCE [LARGE SCALE GENOMIC DNA]</scope>
    <source>
        <strain evidence="2">cv. PW_Plant_1</strain>
    </source>
</reference>
<keyword evidence="2" id="KW-1185">Reference proteome</keyword>
<organism evidence="1 2">
    <name type="scientific">Diphasiastrum complanatum</name>
    <name type="common">Issler's clubmoss</name>
    <name type="synonym">Lycopodium complanatum</name>
    <dbReference type="NCBI Taxonomy" id="34168"/>
    <lineage>
        <taxon>Eukaryota</taxon>
        <taxon>Viridiplantae</taxon>
        <taxon>Streptophyta</taxon>
        <taxon>Embryophyta</taxon>
        <taxon>Tracheophyta</taxon>
        <taxon>Lycopodiopsida</taxon>
        <taxon>Lycopodiales</taxon>
        <taxon>Lycopodiaceae</taxon>
        <taxon>Lycopodioideae</taxon>
        <taxon>Diphasiastrum</taxon>
    </lineage>
</organism>
<evidence type="ECO:0000313" key="2">
    <source>
        <dbReference type="Proteomes" id="UP001162992"/>
    </source>
</evidence>
<gene>
    <name evidence="1" type="ORF">O6H91_13G022400</name>
</gene>